<dbReference type="Proteomes" id="UP000800093">
    <property type="component" value="Unassembled WGS sequence"/>
</dbReference>
<organism evidence="2 3">
    <name type="scientific">Lojkania enalia</name>
    <dbReference type="NCBI Taxonomy" id="147567"/>
    <lineage>
        <taxon>Eukaryota</taxon>
        <taxon>Fungi</taxon>
        <taxon>Dikarya</taxon>
        <taxon>Ascomycota</taxon>
        <taxon>Pezizomycotina</taxon>
        <taxon>Dothideomycetes</taxon>
        <taxon>Pleosporomycetidae</taxon>
        <taxon>Pleosporales</taxon>
        <taxon>Pleosporales incertae sedis</taxon>
        <taxon>Lojkania</taxon>
    </lineage>
</organism>
<feature type="compositionally biased region" description="Basic residues" evidence="1">
    <location>
        <begin position="141"/>
        <end position="150"/>
    </location>
</feature>
<dbReference type="OrthoDB" id="3799998at2759"/>
<evidence type="ECO:0000256" key="1">
    <source>
        <dbReference type="SAM" id="MobiDB-lite"/>
    </source>
</evidence>
<feature type="region of interest" description="Disordered" evidence="1">
    <location>
        <begin position="125"/>
        <end position="150"/>
    </location>
</feature>
<dbReference type="EMBL" id="ML986644">
    <property type="protein sequence ID" value="KAF2262133.1"/>
    <property type="molecule type" value="Genomic_DNA"/>
</dbReference>
<feature type="compositionally biased region" description="Polar residues" evidence="1">
    <location>
        <begin position="54"/>
        <end position="65"/>
    </location>
</feature>
<gene>
    <name evidence="2" type="ORF">CC78DRAFT_324149</name>
</gene>
<evidence type="ECO:0000313" key="2">
    <source>
        <dbReference type="EMBL" id="KAF2262133.1"/>
    </source>
</evidence>
<feature type="region of interest" description="Disordered" evidence="1">
    <location>
        <begin position="1"/>
        <end position="71"/>
    </location>
</feature>
<feature type="compositionally biased region" description="Basic and acidic residues" evidence="1">
    <location>
        <begin position="1"/>
        <end position="13"/>
    </location>
</feature>
<reference evidence="3" key="1">
    <citation type="journal article" date="2020" name="Stud. Mycol.">
        <title>101 Dothideomycetes genomes: A test case for predicting lifestyles and emergence of pathogens.</title>
        <authorList>
            <person name="Haridas S."/>
            <person name="Albert R."/>
            <person name="Binder M."/>
            <person name="Bloem J."/>
            <person name="LaButti K."/>
            <person name="Salamov A."/>
            <person name="Andreopoulos B."/>
            <person name="Baker S."/>
            <person name="Barry K."/>
            <person name="Bills G."/>
            <person name="Bluhm B."/>
            <person name="Cannon C."/>
            <person name="Castanera R."/>
            <person name="Culley D."/>
            <person name="Daum C."/>
            <person name="Ezra D."/>
            <person name="Gonzalez J."/>
            <person name="Henrissat B."/>
            <person name="Kuo A."/>
            <person name="Liang C."/>
            <person name="Lipzen A."/>
            <person name="Lutzoni F."/>
            <person name="Magnuson J."/>
            <person name="Mondo S."/>
            <person name="Nolan M."/>
            <person name="Ohm R."/>
            <person name="Pangilinan J."/>
            <person name="Park H.-J."/>
            <person name="Ramirez L."/>
            <person name="Alfaro M."/>
            <person name="Sun H."/>
            <person name="Tritt A."/>
            <person name="Yoshinaga Y."/>
            <person name="Zwiers L.-H."/>
            <person name="Turgeon B."/>
            <person name="Goodwin S."/>
            <person name="Spatafora J."/>
            <person name="Crous P."/>
            <person name="Grigoriev I."/>
        </authorList>
    </citation>
    <scope>NUCLEOTIDE SEQUENCE [LARGE SCALE GENOMIC DNA]</scope>
    <source>
        <strain evidence="3">CBS 304.66</strain>
    </source>
</reference>
<name>A0A9P4K4T6_9PLEO</name>
<evidence type="ECO:0000313" key="3">
    <source>
        <dbReference type="Proteomes" id="UP000800093"/>
    </source>
</evidence>
<keyword evidence="3" id="KW-1185">Reference proteome</keyword>
<sequence>MDSTTSKEKDKSPSNKLSSGSCSTSPPPDPDLPRYYDSEPSSQPPSYLKPGSAPGQTRAQSSQPAFTGVSAASVRAVCAEPPTDWHEKRGKRSLKQRWKDWRESWSNHDALEYPPHESSTRWNAFGARIDGGGMTSLGSRPRSRSKSKGI</sequence>
<comment type="caution">
    <text evidence="2">The sequence shown here is derived from an EMBL/GenBank/DDBJ whole genome shotgun (WGS) entry which is preliminary data.</text>
</comment>
<protein>
    <submittedName>
        <fullName evidence="2">Uncharacterized protein</fullName>
    </submittedName>
</protein>
<accession>A0A9P4K4T6</accession>
<dbReference type="AlphaFoldDB" id="A0A9P4K4T6"/>
<proteinExistence type="predicted"/>